<keyword evidence="3" id="KW-0732">Signal</keyword>
<dbReference type="Pfam" id="PF00353">
    <property type="entry name" value="HemolysinCabind"/>
    <property type="match status" value="2"/>
</dbReference>
<evidence type="ECO:0008006" key="6">
    <source>
        <dbReference type="Google" id="ProtNLM"/>
    </source>
</evidence>
<evidence type="ECO:0000256" key="2">
    <source>
        <dbReference type="ARBA" id="ARBA00022525"/>
    </source>
</evidence>
<dbReference type="PANTHER" id="PTHR38340">
    <property type="entry name" value="S-LAYER PROTEIN"/>
    <property type="match status" value="1"/>
</dbReference>
<dbReference type="RefSeq" id="WP_214160499.1">
    <property type="nucleotide sequence ID" value="NZ_JAHBAY010000022.1"/>
</dbReference>
<feature type="signal peptide" evidence="3">
    <location>
        <begin position="1"/>
        <end position="32"/>
    </location>
</feature>
<dbReference type="InterPro" id="IPR050557">
    <property type="entry name" value="RTX_toxin/Mannuronan_C5-epim"/>
</dbReference>
<comment type="subcellular location">
    <subcellularLocation>
        <location evidence="1">Secreted</location>
    </subcellularLocation>
</comment>
<comment type="caution">
    <text evidence="4">The sequence shown here is derived from an EMBL/GenBank/DDBJ whole genome shotgun (WGS) entry which is preliminary data.</text>
</comment>
<dbReference type="PANTHER" id="PTHR38340:SF1">
    <property type="entry name" value="S-LAYER PROTEIN"/>
    <property type="match status" value="1"/>
</dbReference>
<dbReference type="Gene3D" id="2.160.20.160">
    <property type="match status" value="1"/>
</dbReference>
<dbReference type="PROSITE" id="PS00330">
    <property type="entry name" value="HEMOLYSIN_CALCIUM"/>
    <property type="match status" value="1"/>
</dbReference>
<dbReference type="Proteomes" id="UP001197247">
    <property type="component" value="Unassembled WGS sequence"/>
</dbReference>
<sequence length="289" mass="29799">MTPSHRRLAALAGSAALLTVSLTPVWSGAAQAADGTATAAVTDDGDALGLFQYTGGPGKNDADISMAIATDWESVVFLVDDVVEIEAGYNCVHPTTDDLTQVACVIDYEEAAGSPQGRIELGEGDDTLRFTNLTTRYSPVVDLGAGDDTYVTTRTDTFDAYLMAGDGDDTLTVGKESQAWGGSGDDEITVIGRALAVYGDDGNDLINGGPDDDQLWGNAGDDIIYGNDGDDNITGGTGNDQLYGGRHNDNIQGNSGNDVIYGNSGDDYISGGPGDDTISGGTGTNTIKD</sequence>
<feature type="chain" id="PRO_5046032360" description="Calcium-binding protein" evidence="3">
    <location>
        <begin position="33"/>
        <end position="289"/>
    </location>
</feature>
<evidence type="ECO:0000256" key="1">
    <source>
        <dbReference type="ARBA" id="ARBA00004613"/>
    </source>
</evidence>
<dbReference type="SUPFAM" id="SSF51120">
    <property type="entry name" value="beta-Roll"/>
    <property type="match status" value="2"/>
</dbReference>
<dbReference type="PRINTS" id="PR00313">
    <property type="entry name" value="CABNDNGRPT"/>
</dbReference>
<dbReference type="Gene3D" id="2.150.10.10">
    <property type="entry name" value="Serralysin-like metalloprotease, C-terminal"/>
    <property type="match status" value="1"/>
</dbReference>
<gene>
    <name evidence="4" type="ORF">KIH74_33755</name>
</gene>
<evidence type="ECO:0000256" key="3">
    <source>
        <dbReference type="SAM" id="SignalP"/>
    </source>
</evidence>
<organism evidence="4 5">
    <name type="scientific">Kineosporia corallincola</name>
    <dbReference type="NCBI Taxonomy" id="2835133"/>
    <lineage>
        <taxon>Bacteria</taxon>
        <taxon>Bacillati</taxon>
        <taxon>Actinomycetota</taxon>
        <taxon>Actinomycetes</taxon>
        <taxon>Kineosporiales</taxon>
        <taxon>Kineosporiaceae</taxon>
        <taxon>Kineosporia</taxon>
    </lineage>
</organism>
<keyword evidence="2" id="KW-0964">Secreted</keyword>
<keyword evidence="5" id="KW-1185">Reference proteome</keyword>
<dbReference type="EMBL" id="JAHBAY010000022">
    <property type="protein sequence ID" value="MBT0773959.1"/>
    <property type="molecule type" value="Genomic_DNA"/>
</dbReference>
<evidence type="ECO:0000313" key="4">
    <source>
        <dbReference type="EMBL" id="MBT0773959.1"/>
    </source>
</evidence>
<reference evidence="4 5" key="1">
    <citation type="submission" date="2021-05" db="EMBL/GenBank/DDBJ databases">
        <title>Kineosporia and Streptomyces sp. nov. two new marine actinobacteria isolated from Coral.</title>
        <authorList>
            <person name="Buangrab K."/>
            <person name="Sutthacheep M."/>
            <person name="Yeemin T."/>
            <person name="Harunari E."/>
            <person name="Igarashi Y."/>
            <person name="Kanchanasin P."/>
            <person name="Tanasupawat S."/>
            <person name="Phongsopitanun W."/>
        </authorList>
    </citation>
    <scope>NUCLEOTIDE SEQUENCE [LARGE SCALE GENOMIC DNA]</scope>
    <source>
        <strain evidence="4 5">J2-2</strain>
    </source>
</reference>
<protein>
    <recommendedName>
        <fullName evidence="6">Calcium-binding protein</fullName>
    </recommendedName>
</protein>
<dbReference type="InterPro" id="IPR018511">
    <property type="entry name" value="Hemolysin-typ_Ca-bd_CS"/>
</dbReference>
<dbReference type="InterPro" id="IPR001343">
    <property type="entry name" value="Hemolysn_Ca-bd"/>
</dbReference>
<evidence type="ECO:0000313" key="5">
    <source>
        <dbReference type="Proteomes" id="UP001197247"/>
    </source>
</evidence>
<proteinExistence type="predicted"/>
<accession>A0ABS5TT08</accession>
<name>A0ABS5TT08_9ACTN</name>
<dbReference type="InterPro" id="IPR011049">
    <property type="entry name" value="Serralysin-like_metalloprot_C"/>
</dbReference>